<protein>
    <submittedName>
        <fullName evidence="2">Uncharacterized protein</fullName>
    </submittedName>
</protein>
<sequence length="211" mass="23335">MIEEGNHKETKKQKRGRKTPRESGSLRKKERRRNGGIRHRESQKRFALRPLYYGYGLELAPREVTLAPLRSKTARQDAARCSERWLSLSTARRGALLVAQAAATVFGPSAALHADPALDLYVLNAASLVRTRECSQGGRLHAGFSKCPLPPSCPKSPTVKEIDVDITVPEIPGTPMASRSPRQEREHRVTLDEPCFLTARQVTPACLAAFG</sequence>
<gene>
    <name evidence="2" type="ORF">HPB51_005840</name>
</gene>
<feature type="compositionally biased region" description="Basic residues" evidence="1">
    <location>
        <begin position="28"/>
        <end position="37"/>
    </location>
</feature>
<accession>A0A9J6D400</accession>
<keyword evidence="3" id="KW-1185">Reference proteome</keyword>
<feature type="region of interest" description="Disordered" evidence="1">
    <location>
        <begin position="1"/>
        <end position="41"/>
    </location>
</feature>
<evidence type="ECO:0000313" key="2">
    <source>
        <dbReference type="EMBL" id="KAH8008793.1"/>
    </source>
</evidence>
<dbReference type="EMBL" id="JABSTU010000011">
    <property type="protein sequence ID" value="KAH8008793.1"/>
    <property type="molecule type" value="Genomic_DNA"/>
</dbReference>
<comment type="caution">
    <text evidence="2">The sequence shown here is derived from an EMBL/GenBank/DDBJ whole genome shotgun (WGS) entry which is preliminary data.</text>
</comment>
<organism evidence="2 3">
    <name type="scientific">Rhipicephalus microplus</name>
    <name type="common">Cattle tick</name>
    <name type="synonym">Boophilus microplus</name>
    <dbReference type="NCBI Taxonomy" id="6941"/>
    <lineage>
        <taxon>Eukaryota</taxon>
        <taxon>Metazoa</taxon>
        <taxon>Ecdysozoa</taxon>
        <taxon>Arthropoda</taxon>
        <taxon>Chelicerata</taxon>
        <taxon>Arachnida</taxon>
        <taxon>Acari</taxon>
        <taxon>Parasitiformes</taxon>
        <taxon>Ixodida</taxon>
        <taxon>Ixodoidea</taxon>
        <taxon>Ixodidae</taxon>
        <taxon>Rhipicephalinae</taxon>
        <taxon>Rhipicephalus</taxon>
        <taxon>Boophilus</taxon>
    </lineage>
</organism>
<feature type="compositionally biased region" description="Basic residues" evidence="1">
    <location>
        <begin position="9"/>
        <end position="18"/>
    </location>
</feature>
<dbReference type="AlphaFoldDB" id="A0A9J6D400"/>
<dbReference type="Proteomes" id="UP000821866">
    <property type="component" value="Chromosome 9"/>
</dbReference>
<evidence type="ECO:0000313" key="3">
    <source>
        <dbReference type="Proteomes" id="UP000821866"/>
    </source>
</evidence>
<reference evidence="2" key="2">
    <citation type="submission" date="2021-09" db="EMBL/GenBank/DDBJ databases">
        <authorList>
            <person name="Jia N."/>
            <person name="Wang J."/>
            <person name="Shi W."/>
            <person name="Du L."/>
            <person name="Sun Y."/>
            <person name="Zhan W."/>
            <person name="Jiang J."/>
            <person name="Wang Q."/>
            <person name="Zhang B."/>
            <person name="Ji P."/>
            <person name="Sakyi L.B."/>
            <person name="Cui X."/>
            <person name="Yuan T."/>
            <person name="Jiang B."/>
            <person name="Yang W."/>
            <person name="Lam T.T.-Y."/>
            <person name="Chang Q."/>
            <person name="Ding S."/>
            <person name="Wang X."/>
            <person name="Zhu J."/>
            <person name="Ruan X."/>
            <person name="Zhao L."/>
            <person name="Wei J."/>
            <person name="Que T."/>
            <person name="Du C."/>
            <person name="Cheng J."/>
            <person name="Dai P."/>
            <person name="Han X."/>
            <person name="Huang E."/>
            <person name="Gao Y."/>
            <person name="Liu J."/>
            <person name="Shao H."/>
            <person name="Ye R."/>
            <person name="Li L."/>
            <person name="Wei W."/>
            <person name="Wang X."/>
            <person name="Wang C."/>
            <person name="Huo Q."/>
            <person name="Li W."/>
            <person name="Guo W."/>
            <person name="Chen H."/>
            <person name="Chen S."/>
            <person name="Zhou L."/>
            <person name="Zhou L."/>
            <person name="Ni X."/>
            <person name="Tian J."/>
            <person name="Zhou Y."/>
            <person name="Sheng Y."/>
            <person name="Liu T."/>
            <person name="Pan Y."/>
            <person name="Xia L."/>
            <person name="Li J."/>
            <person name="Zhao F."/>
            <person name="Cao W."/>
        </authorList>
    </citation>
    <scope>NUCLEOTIDE SEQUENCE</scope>
    <source>
        <strain evidence="2">Rmic-2018</strain>
        <tissue evidence="2">Larvae</tissue>
    </source>
</reference>
<evidence type="ECO:0000256" key="1">
    <source>
        <dbReference type="SAM" id="MobiDB-lite"/>
    </source>
</evidence>
<proteinExistence type="predicted"/>
<reference evidence="2" key="1">
    <citation type="journal article" date="2020" name="Cell">
        <title>Large-Scale Comparative Analyses of Tick Genomes Elucidate Their Genetic Diversity and Vector Capacities.</title>
        <authorList>
            <consortium name="Tick Genome and Microbiome Consortium (TIGMIC)"/>
            <person name="Jia N."/>
            <person name="Wang J."/>
            <person name="Shi W."/>
            <person name="Du L."/>
            <person name="Sun Y."/>
            <person name="Zhan W."/>
            <person name="Jiang J.F."/>
            <person name="Wang Q."/>
            <person name="Zhang B."/>
            <person name="Ji P."/>
            <person name="Bell-Sakyi L."/>
            <person name="Cui X.M."/>
            <person name="Yuan T.T."/>
            <person name="Jiang B.G."/>
            <person name="Yang W.F."/>
            <person name="Lam T.T."/>
            <person name="Chang Q.C."/>
            <person name="Ding S.J."/>
            <person name="Wang X.J."/>
            <person name="Zhu J.G."/>
            <person name="Ruan X.D."/>
            <person name="Zhao L."/>
            <person name="Wei J.T."/>
            <person name="Ye R.Z."/>
            <person name="Que T.C."/>
            <person name="Du C.H."/>
            <person name="Zhou Y.H."/>
            <person name="Cheng J.X."/>
            <person name="Dai P.F."/>
            <person name="Guo W.B."/>
            <person name="Han X.H."/>
            <person name="Huang E.J."/>
            <person name="Li L.F."/>
            <person name="Wei W."/>
            <person name="Gao Y.C."/>
            <person name="Liu J.Z."/>
            <person name="Shao H.Z."/>
            <person name="Wang X."/>
            <person name="Wang C.C."/>
            <person name="Yang T.C."/>
            <person name="Huo Q.B."/>
            <person name="Li W."/>
            <person name="Chen H.Y."/>
            <person name="Chen S.E."/>
            <person name="Zhou L.G."/>
            <person name="Ni X.B."/>
            <person name="Tian J.H."/>
            <person name="Sheng Y."/>
            <person name="Liu T."/>
            <person name="Pan Y.S."/>
            <person name="Xia L.Y."/>
            <person name="Li J."/>
            <person name="Zhao F."/>
            <person name="Cao W.C."/>
        </authorList>
    </citation>
    <scope>NUCLEOTIDE SEQUENCE</scope>
    <source>
        <strain evidence="2">Rmic-2018</strain>
    </source>
</reference>
<name>A0A9J6D400_RHIMP</name>